<reference evidence="2 3" key="1">
    <citation type="submission" date="2018-03" db="EMBL/GenBank/DDBJ databases">
        <title>Genome sequence of Moorella stamsii DSM 26217.</title>
        <authorList>
            <person name="Poehlein A."/>
            <person name="Daniel R."/>
        </authorList>
    </citation>
    <scope>NUCLEOTIDE SEQUENCE [LARGE SCALE GENOMIC DNA]</scope>
    <source>
        <strain evidence="3">DSM 26217</strain>
    </source>
</reference>
<comment type="caution">
    <text evidence="2">The sequence shown here is derived from an EMBL/GenBank/DDBJ whole genome shotgun (WGS) entry which is preliminary data.</text>
</comment>
<keyword evidence="3" id="KW-1185">Reference proteome</keyword>
<protein>
    <submittedName>
        <fullName evidence="2">Uncharacterized protein</fullName>
    </submittedName>
</protein>
<dbReference type="AlphaFoldDB" id="A0A9X7J6W2"/>
<accession>A0A9X7J6W2</accession>
<gene>
    <name evidence="2" type="ORF">MOST_00200</name>
</gene>
<evidence type="ECO:0000313" key="2">
    <source>
        <dbReference type="EMBL" id="PRR77826.1"/>
    </source>
</evidence>
<dbReference type="EMBL" id="PVXL01000004">
    <property type="protein sequence ID" value="PRR77826.1"/>
    <property type="molecule type" value="Genomic_DNA"/>
</dbReference>
<dbReference type="Proteomes" id="UP000239430">
    <property type="component" value="Unassembled WGS sequence"/>
</dbReference>
<evidence type="ECO:0000256" key="1">
    <source>
        <dbReference type="SAM" id="MobiDB-lite"/>
    </source>
</evidence>
<name>A0A9X7J6W2_9FIRM</name>
<evidence type="ECO:0000313" key="3">
    <source>
        <dbReference type="Proteomes" id="UP000239430"/>
    </source>
</evidence>
<proteinExistence type="predicted"/>
<organism evidence="2 3">
    <name type="scientific">Neomoorella stamsii</name>
    <dbReference type="NCBI Taxonomy" id="1266720"/>
    <lineage>
        <taxon>Bacteria</taxon>
        <taxon>Bacillati</taxon>
        <taxon>Bacillota</taxon>
        <taxon>Clostridia</taxon>
        <taxon>Neomoorellales</taxon>
        <taxon>Neomoorellaceae</taxon>
        <taxon>Neomoorella</taxon>
    </lineage>
</organism>
<sequence>MLYYNRKSPCGGSVTGSTSMGNSGGEVSGWGTLLGSGASRGQPGESMRLTSLLHLPFLCYCARQARGLYYARKSRLDRASSRLVIFPDHALKSVARSILAQVPVNAILLRDTNKLFRMFLHPLGVLRLPGHAALHGGFSHSCRHRRCHPEVKGLRHDEIG</sequence>
<feature type="region of interest" description="Disordered" evidence="1">
    <location>
        <begin position="1"/>
        <end position="23"/>
    </location>
</feature>